<dbReference type="GO" id="GO:0061542">
    <property type="term" value="F:3-demethylubiquinol 3-O-methyltransferase activity"/>
    <property type="evidence" value="ECO:0007669"/>
    <property type="project" value="UniProtKB-EC"/>
</dbReference>
<dbReference type="EC" id="2.1.1.64" evidence="3"/>
<dbReference type="Gene3D" id="3.40.50.150">
    <property type="entry name" value="Vaccinia Virus protein VP39"/>
    <property type="match status" value="1"/>
</dbReference>
<evidence type="ECO:0000313" key="3">
    <source>
        <dbReference type="EMBL" id="MFC5529102.1"/>
    </source>
</evidence>
<protein>
    <submittedName>
        <fullName evidence="3">Class I SAM-dependent methyltransferase</fullName>
        <ecNumber evidence="3">2.1.1.222</ecNumber>
        <ecNumber evidence="3">2.1.1.64</ecNumber>
    </submittedName>
</protein>
<dbReference type="GO" id="GO:0102208">
    <property type="term" value="F:2-polyprenyl-6-hydroxyphenol methylase activity"/>
    <property type="evidence" value="ECO:0007669"/>
    <property type="project" value="UniProtKB-EC"/>
</dbReference>
<name>A0ABW0QYH8_9BACL</name>
<dbReference type="RefSeq" id="WP_378110974.1">
    <property type="nucleotide sequence ID" value="NZ_JBHSNC010000020.1"/>
</dbReference>
<reference evidence="4" key="1">
    <citation type="journal article" date="2019" name="Int. J. Syst. Evol. Microbiol.">
        <title>The Global Catalogue of Microorganisms (GCM) 10K type strain sequencing project: providing services to taxonomists for standard genome sequencing and annotation.</title>
        <authorList>
            <consortium name="The Broad Institute Genomics Platform"/>
            <consortium name="The Broad Institute Genome Sequencing Center for Infectious Disease"/>
            <person name="Wu L."/>
            <person name="Ma J."/>
        </authorList>
    </citation>
    <scope>NUCLEOTIDE SEQUENCE [LARGE SCALE GENOMIC DNA]</scope>
    <source>
        <strain evidence="4">CGMCC 1.18578</strain>
    </source>
</reference>
<keyword evidence="3" id="KW-0489">Methyltransferase</keyword>
<evidence type="ECO:0000313" key="4">
    <source>
        <dbReference type="Proteomes" id="UP001596108"/>
    </source>
</evidence>
<feature type="domain" description="Methyltransferase" evidence="2">
    <location>
        <begin position="51"/>
        <end position="139"/>
    </location>
</feature>
<dbReference type="InterPro" id="IPR050508">
    <property type="entry name" value="Methyltransf_Superfamily"/>
</dbReference>
<sequence length="207" mass="23687">MSHASGHDKEQLRQSYNKYAEQRDQSKMEPWKFEVRQQFLQSLLENDGNSILELGAGPGRDGLYFQEHRFEVVCVDLSDEMVRLCKDKGLDARQMDVRELQFEEGQFDSVYAMNSLLHVPKSEIGGVLANVHRVLKPGGLFFYGVYGGESSEGVWEGDSYEPKRFFAMYADEELKALAQPLFSVEEFYTVPMGEGAPHFQSLLLRKQ</sequence>
<proteinExistence type="predicted"/>
<dbReference type="EC" id="2.1.1.222" evidence="3"/>
<dbReference type="Pfam" id="PF13649">
    <property type="entry name" value="Methyltransf_25"/>
    <property type="match status" value="1"/>
</dbReference>
<comment type="caution">
    <text evidence="3">The sequence shown here is derived from an EMBL/GenBank/DDBJ whole genome shotgun (WGS) entry which is preliminary data.</text>
</comment>
<accession>A0ABW0QYH8</accession>
<evidence type="ECO:0000256" key="1">
    <source>
        <dbReference type="SAM" id="MobiDB-lite"/>
    </source>
</evidence>
<dbReference type="CDD" id="cd02440">
    <property type="entry name" value="AdoMet_MTases"/>
    <property type="match status" value="1"/>
</dbReference>
<feature type="region of interest" description="Disordered" evidence="1">
    <location>
        <begin position="1"/>
        <end position="23"/>
    </location>
</feature>
<dbReference type="PANTHER" id="PTHR42912:SF93">
    <property type="entry name" value="N6-ADENOSINE-METHYLTRANSFERASE TMT1A"/>
    <property type="match status" value="1"/>
</dbReference>
<dbReference type="GO" id="GO:0032259">
    <property type="term" value="P:methylation"/>
    <property type="evidence" value="ECO:0007669"/>
    <property type="project" value="UniProtKB-KW"/>
</dbReference>
<evidence type="ECO:0000259" key="2">
    <source>
        <dbReference type="Pfam" id="PF13649"/>
    </source>
</evidence>
<dbReference type="InterPro" id="IPR029063">
    <property type="entry name" value="SAM-dependent_MTases_sf"/>
</dbReference>
<keyword evidence="3" id="KW-0808">Transferase</keyword>
<dbReference type="PANTHER" id="PTHR42912">
    <property type="entry name" value="METHYLTRANSFERASE"/>
    <property type="match status" value="1"/>
</dbReference>
<dbReference type="SUPFAM" id="SSF53335">
    <property type="entry name" value="S-adenosyl-L-methionine-dependent methyltransferases"/>
    <property type="match status" value="1"/>
</dbReference>
<keyword evidence="4" id="KW-1185">Reference proteome</keyword>
<feature type="compositionally biased region" description="Basic and acidic residues" evidence="1">
    <location>
        <begin position="1"/>
        <end position="12"/>
    </location>
</feature>
<dbReference type="Proteomes" id="UP001596108">
    <property type="component" value="Unassembled WGS sequence"/>
</dbReference>
<dbReference type="EMBL" id="JBHSNC010000020">
    <property type="protein sequence ID" value="MFC5529102.1"/>
    <property type="molecule type" value="Genomic_DNA"/>
</dbReference>
<dbReference type="InterPro" id="IPR041698">
    <property type="entry name" value="Methyltransf_25"/>
</dbReference>
<organism evidence="3 4">
    <name type="scientific">Cohnella yongneupensis</name>
    <dbReference type="NCBI Taxonomy" id="425006"/>
    <lineage>
        <taxon>Bacteria</taxon>
        <taxon>Bacillati</taxon>
        <taxon>Bacillota</taxon>
        <taxon>Bacilli</taxon>
        <taxon>Bacillales</taxon>
        <taxon>Paenibacillaceae</taxon>
        <taxon>Cohnella</taxon>
    </lineage>
</organism>
<gene>
    <name evidence="3" type="ORF">ACFPQ4_06510</name>
</gene>